<sequence>MPARVAKDEPFGDAVGPHRQRFLWIDIARTIALMAMVVFHFTRDLEFFRLIPPGTTLTGFWAPFARLTAGSFLFLSGVSMVVAHGREVRLGSWGKRLATIATAAMFVTLVTYAALPDHFIYFGILHALAVAGLFGIALRKAPAWSLMGAVALVVLIDTAFARSLDLSPRWAWTGLSRNVPPTVDFIPIVPWLAPYLAGMAFAKAVPPGKLEPNWPNFVQAARLAWPGQHSLTFYLVHQPVLVAMVWLISLVSS</sequence>
<feature type="transmembrane region" description="Helical" evidence="1">
    <location>
        <begin position="21"/>
        <end position="41"/>
    </location>
</feature>
<dbReference type="EMBL" id="FNEK01000048">
    <property type="protein sequence ID" value="SDK64452.1"/>
    <property type="molecule type" value="Genomic_DNA"/>
</dbReference>
<feature type="transmembrane region" description="Helical" evidence="1">
    <location>
        <begin position="120"/>
        <end position="138"/>
    </location>
</feature>
<keyword evidence="1" id="KW-1133">Transmembrane helix</keyword>
<feature type="domain" description="Heparan-alpha-glucosaminide N-acetyltransferase catalytic" evidence="2">
    <location>
        <begin position="21"/>
        <end position="239"/>
    </location>
</feature>
<accession>A0A1G9DKQ7</accession>
<evidence type="ECO:0000256" key="1">
    <source>
        <dbReference type="SAM" id="Phobius"/>
    </source>
</evidence>
<keyword evidence="1" id="KW-0472">Membrane</keyword>
<dbReference type="InterPro" id="IPR012429">
    <property type="entry name" value="HGSNAT_cat"/>
</dbReference>
<proteinExistence type="predicted"/>
<dbReference type="OrthoDB" id="9807591at2"/>
<protein>
    <submittedName>
        <fullName evidence="3">Uncharacterized membrane protein</fullName>
    </submittedName>
</protein>
<dbReference type="STRING" id="571298.SAMN04488026_10485"/>
<keyword evidence="4" id="KW-1185">Reference proteome</keyword>
<name>A0A1G9DKQ7_9RHOB</name>
<feature type="transmembrane region" description="Helical" evidence="1">
    <location>
        <begin position="231"/>
        <end position="251"/>
    </location>
</feature>
<feature type="transmembrane region" description="Helical" evidence="1">
    <location>
        <begin position="145"/>
        <end position="164"/>
    </location>
</feature>
<organism evidence="3 4">
    <name type="scientific">Aliiruegeria lutimaris</name>
    <dbReference type="NCBI Taxonomy" id="571298"/>
    <lineage>
        <taxon>Bacteria</taxon>
        <taxon>Pseudomonadati</taxon>
        <taxon>Pseudomonadota</taxon>
        <taxon>Alphaproteobacteria</taxon>
        <taxon>Rhodobacterales</taxon>
        <taxon>Roseobacteraceae</taxon>
        <taxon>Aliiruegeria</taxon>
    </lineage>
</organism>
<keyword evidence="1" id="KW-0812">Transmembrane</keyword>
<reference evidence="3 4" key="1">
    <citation type="submission" date="2016-10" db="EMBL/GenBank/DDBJ databases">
        <authorList>
            <person name="de Groot N.N."/>
        </authorList>
    </citation>
    <scope>NUCLEOTIDE SEQUENCE [LARGE SCALE GENOMIC DNA]</scope>
    <source>
        <strain evidence="3 4">DSM 25294</strain>
    </source>
</reference>
<evidence type="ECO:0000313" key="3">
    <source>
        <dbReference type="EMBL" id="SDK64452.1"/>
    </source>
</evidence>
<feature type="transmembrane region" description="Helical" evidence="1">
    <location>
        <begin position="97"/>
        <end position="114"/>
    </location>
</feature>
<dbReference type="AlphaFoldDB" id="A0A1G9DKQ7"/>
<dbReference type="Pfam" id="PF07786">
    <property type="entry name" value="HGSNAT_cat"/>
    <property type="match status" value="1"/>
</dbReference>
<dbReference type="Proteomes" id="UP000199382">
    <property type="component" value="Unassembled WGS sequence"/>
</dbReference>
<feature type="transmembrane region" description="Helical" evidence="1">
    <location>
        <begin position="61"/>
        <end position="85"/>
    </location>
</feature>
<evidence type="ECO:0000259" key="2">
    <source>
        <dbReference type="Pfam" id="PF07786"/>
    </source>
</evidence>
<evidence type="ECO:0000313" key="4">
    <source>
        <dbReference type="Proteomes" id="UP000199382"/>
    </source>
</evidence>
<gene>
    <name evidence="3" type="ORF">SAMN04488026_10485</name>
</gene>